<reference evidence="3 4" key="1">
    <citation type="submission" date="2019-04" db="EMBL/GenBank/DDBJ databases">
        <title>Annotation for the trematode Fasciola gigantica.</title>
        <authorList>
            <person name="Choi Y.-J."/>
        </authorList>
    </citation>
    <scope>NUCLEOTIDE SEQUENCE [LARGE SCALE GENOMIC DNA]</scope>
    <source>
        <strain evidence="3">Uganda_cow_1</strain>
    </source>
</reference>
<gene>
    <name evidence="3" type="ORF">FGIG_07132</name>
</gene>
<evidence type="ECO:0000313" key="3">
    <source>
        <dbReference type="EMBL" id="TPP59792.1"/>
    </source>
</evidence>
<evidence type="ECO:0000256" key="2">
    <source>
        <dbReference type="SAM" id="MobiDB-lite"/>
    </source>
</evidence>
<accession>A0A504YDP9</accession>
<dbReference type="GO" id="GO:0007165">
    <property type="term" value="P:signal transduction"/>
    <property type="evidence" value="ECO:0007669"/>
    <property type="project" value="InterPro"/>
</dbReference>
<dbReference type="InterPro" id="IPR014752">
    <property type="entry name" value="Arrestin-like_C"/>
</dbReference>
<dbReference type="AlphaFoldDB" id="A0A504YDP9"/>
<evidence type="ECO:0000256" key="1">
    <source>
        <dbReference type="ARBA" id="ARBA00005298"/>
    </source>
</evidence>
<sequence length="297" mass="32162">MGIIRDLFVSRSALFPSSPSICGVSAFSEGFPICPSQTGWCKVYRLCPLLIHNRDKIGIAMDGDLKHEDTNLASSTIDVCLELPFILTHPNPEENRLNDREPEVDEVFSLSMPADLTAPVGLPVALMQLAQQPPRTPNSLPCNTRPHSSSPTNHLHEQPSNTDRVAVIGNMVNGDHHRNPVEETTISSQKHLVLHRHKNSAVAAPGRAHTIAGNGSVCASDQFPLRTLIHERVDNGGNVQIINTINKSGISVHTDTHYAVDHSTRSVSMFQANHSPALFSSVGHAVTLPLVAGQSSM</sequence>
<dbReference type="Gene3D" id="2.60.40.640">
    <property type="match status" value="1"/>
</dbReference>
<protein>
    <submittedName>
        <fullName evidence="3">Putative beta-arrestin</fullName>
    </submittedName>
</protein>
<dbReference type="InterPro" id="IPR014756">
    <property type="entry name" value="Ig_E-set"/>
</dbReference>
<feature type="region of interest" description="Disordered" evidence="2">
    <location>
        <begin position="132"/>
        <end position="160"/>
    </location>
</feature>
<dbReference type="GO" id="GO:0002031">
    <property type="term" value="P:G protein-coupled receptor internalization"/>
    <property type="evidence" value="ECO:0007669"/>
    <property type="project" value="TreeGrafter"/>
</dbReference>
<dbReference type="OrthoDB" id="298939at2759"/>
<keyword evidence="4" id="KW-1185">Reference proteome</keyword>
<dbReference type="EMBL" id="SUNJ01010241">
    <property type="protein sequence ID" value="TPP59792.1"/>
    <property type="molecule type" value="Genomic_DNA"/>
</dbReference>
<dbReference type="InterPro" id="IPR000698">
    <property type="entry name" value="Arrestin"/>
</dbReference>
<comment type="caution">
    <text evidence="3">The sequence shown here is derived from an EMBL/GenBank/DDBJ whole genome shotgun (WGS) entry which is preliminary data.</text>
</comment>
<comment type="similarity">
    <text evidence="1">Belongs to the arrestin family.</text>
</comment>
<organism evidence="3 4">
    <name type="scientific">Fasciola gigantica</name>
    <name type="common">Giant liver fluke</name>
    <dbReference type="NCBI Taxonomy" id="46835"/>
    <lineage>
        <taxon>Eukaryota</taxon>
        <taxon>Metazoa</taxon>
        <taxon>Spiralia</taxon>
        <taxon>Lophotrochozoa</taxon>
        <taxon>Platyhelminthes</taxon>
        <taxon>Trematoda</taxon>
        <taxon>Digenea</taxon>
        <taxon>Plagiorchiida</taxon>
        <taxon>Echinostomata</taxon>
        <taxon>Echinostomatoidea</taxon>
        <taxon>Fasciolidae</taxon>
        <taxon>Fasciola</taxon>
    </lineage>
</organism>
<dbReference type="GO" id="GO:0005737">
    <property type="term" value="C:cytoplasm"/>
    <property type="evidence" value="ECO:0007669"/>
    <property type="project" value="TreeGrafter"/>
</dbReference>
<evidence type="ECO:0000313" key="4">
    <source>
        <dbReference type="Proteomes" id="UP000316759"/>
    </source>
</evidence>
<dbReference type="PANTHER" id="PTHR11792:SF17">
    <property type="entry name" value="KURTZ ARRESTIN"/>
    <property type="match status" value="1"/>
</dbReference>
<dbReference type="STRING" id="46835.A0A504YDP9"/>
<dbReference type="PANTHER" id="PTHR11792">
    <property type="entry name" value="ARRESTIN"/>
    <property type="match status" value="1"/>
</dbReference>
<proteinExistence type="inferred from homology"/>
<dbReference type="GO" id="GO:0001664">
    <property type="term" value="F:G protein-coupled receptor binding"/>
    <property type="evidence" value="ECO:0007669"/>
    <property type="project" value="TreeGrafter"/>
</dbReference>
<name>A0A504YDP9_FASGI</name>
<dbReference type="Proteomes" id="UP000316759">
    <property type="component" value="Unassembled WGS sequence"/>
</dbReference>
<dbReference type="SUPFAM" id="SSF81296">
    <property type="entry name" value="E set domains"/>
    <property type="match status" value="1"/>
</dbReference>